<dbReference type="GO" id="GO:0010181">
    <property type="term" value="F:FMN binding"/>
    <property type="evidence" value="ECO:0007669"/>
    <property type="project" value="UniProtKB-UniRule"/>
</dbReference>
<comment type="similarity">
    <text evidence="3 4">In the C-terminal section; belongs to the PPC synthetase family.</text>
</comment>
<comment type="catalytic activity">
    <reaction evidence="3 4">
        <text>N-[(R)-4-phosphopantothenoyl]-L-cysteine + H(+) = (R)-4'-phosphopantetheine + CO2</text>
        <dbReference type="Rhea" id="RHEA:16793"/>
        <dbReference type="ChEBI" id="CHEBI:15378"/>
        <dbReference type="ChEBI" id="CHEBI:16526"/>
        <dbReference type="ChEBI" id="CHEBI:59458"/>
        <dbReference type="ChEBI" id="CHEBI:61723"/>
        <dbReference type="EC" id="4.1.1.36"/>
    </reaction>
</comment>
<proteinExistence type="inferred from homology"/>
<dbReference type="AlphaFoldDB" id="A0A0H3K329"/>
<feature type="binding site" evidence="3">
    <location>
        <position position="300"/>
    </location>
    <ligand>
        <name>CTP</name>
        <dbReference type="ChEBI" id="CHEBI:37563"/>
    </ligand>
</feature>
<dbReference type="Pfam" id="PF02441">
    <property type="entry name" value="Flavoprotein"/>
    <property type="match status" value="1"/>
</dbReference>
<gene>
    <name evidence="7" type="primary">dfp</name>
    <name evidence="3" type="synonym">coaBC</name>
    <name evidence="7" type="ordered locus">syc1220_c</name>
</gene>
<evidence type="ECO:0000256" key="4">
    <source>
        <dbReference type="RuleBase" id="RU364078"/>
    </source>
</evidence>
<feature type="region of interest" description="Phosphopantothenate--cysteine ligase" evidence="3">
    <location>
        <begin position="199"/>
        <end position="408"/>
    </location>
</feature>
<evidence type="ECO:0000313" key="7">
    <source>
        <dbReference type="EMBL" id="BAD79410.1"/>
    </source>
</evidence>
<dbReference type="GO" id="GO:0046872">
    <property type="term" value="F:metal ion binding"/>
    <property type="evidence" value="ECO:0007669"/>
    <property type="project" value="UniProtKB-KW"/>
</dbReference>
<evidence type="ECO:0000256" key="3">
    <source>
        <dbReference type="HAMAP-Rule" id="MF_02225"/>
    </source>
</evidence>
<dbReference type="HAMAP" id="MF_02225">
    <property type="entry name" value="CoaBC"/>
    <property type="match status" value="1"/>
</dbReference>
<evidence type="ECO:0000256" key="1">
    <source>
        <dbReference type="ARBA" id="ARBA00022793"/>
    </source>
</evidence>
<feature type="binding site" evidence="3">
    <location>
        <position position="349"/>
    </location>
    <ligand>
        <name>CTP</name>
        <dbReference type="ChEBI" id="CHEBI:37563"/>
    </ligand>
</feature>
<feature type="binding site" evidence="3">
    <location>
        <position position="353"/>
    </location>
    <ligand>
        <name>CTP</name>
        <dbReference type="ChEBI" id="CHEBI:37563"/>
    </ligand>
</feature>
<dbReference type="InterPro" id="IPR003382">
    <property type="entry name" value="Flavoprotein"/>
</dbReference>
<feature type="region of interest" description="Phosphopantothenoylcysteine decarboxylase" evidence="3">
    <location>
        <begin position="1"/>
        <end position="198"/>
    </location>
</feature>
<dbReference type="KEGG" id="syc:syc1220_c"/>
<dbReference type="InterPro" id="IPR036551">
    <property type="entry name" value="Flavin_trans-like"/>
</dbReference>
<dbReference type="Pfam" id="PF04127">
    <property type="entry name" value="DFP"/>
    <property type="match status" value="1"/>
</dbReference>
<dbReference type="EMBL" id="AP008231">
    <property type="protein sequence ID" value="BAD79410.1"/>
    <property type="molecule type" value="Genomic_DNA"/>
</dbReference>
<dbReference type="InterPro" id="IPR035929">
    <property type="entry name" value="CoaB-like_sf"/>
</dbReference>
<dbReference type="GO" id="GO:0015937">
    <property type="term" value="P:coenzyme A biosynthetic process"/>
    <property type="evidence" value="ECO:0007669"/>
    <property type="project" value="UniProtKB-UniRule"/>
</dbReference>
<dbReference type="SUPFAM" id="SSF102645">
    <property type="entry name" value="CoaB-like"/>
    <property type="match status" value="1"/>
</dbReference>
<keyword evidence="3 4" id="KW-0285">Flavoprotein</keyword>
<comment type="pathway">
    <text evidence="3 4">Cofactor biosynthesis; coenzyme A biosynthesis; CoA from (R)-pantothenate: step 2/5.</text>
</comment>
<feature type="domain" description="Flavoprotein" evidence="5">
    <location>
        <begin position="11"/>
        <end position="170"/>
    </location>
</feature>
<accession>A0A0H3K329</accession>
<protein>
    <recommendedName>
        <fullName evidence="3">Coenzyme A biosynthesis bifunctional protein CoaBC</fullName>
    </recommendedName>
    <alternativeName>
        <fullName evidence="3">DNA/pantothenate metabolism flavoprotein</fullName>
    </alternativeName>
    <alternativeName>
        <fullName evidence="3">Phosphopantothenoylcysteine synthetase/decarboxylase</fullName>
        <shortName evidence="3">PPCS-PPCDC</shortName>
    </alternativeName>
    <domain>
        <recommendedName>
            <fullName evidence="3">Phosphopantothenoylcysteine decarboxylase</fullName>
            <shortName evidence="3">PPC decarboxylase</shortName>
            <shortName evidence="3">PPC-DC</shortName>
            <ecNumber evidence="3">4.1.1.36</ecNumber>
        </recommendedName>
        <alternativeName>
            <fullName evidence="3">CoaC</fullName>
        </alternativeName>
    </domain>
    <domain>
        <recommendedName>
            <fullName evidence="3">Phosphopantothenate--cysteine ligase</fullName>
            <ecNumber evidence="3">6.3.2.5</ecNumber>
        </recommendedName>
        <alternativeName>
            <fullName evidence="3">CoaB</fullName>
        </alternativeName>
        <alternativeName>
            <fullName evidence="3">Phosphopantothenoylcysteine synthetase</fullName>
            <shortName evidence="3">PPC synthetase</shortName>
            <shortName evidence="3">PPC-S</shortName>
        </alternativeName>
    </domain>
</protein>
<dbReference type="RefSeq" id="WP_011243532.1">
    <property type="nucleotide sequence ID" value="NC_006576.1"/>
</dbReference>
<keyword evidence="1 3" id="KW-0210">Decarboxylase</keyword>
<keyword evidence="3" id="KW-0479">Metal-binding</keyword>
<reference evidence="7 8" key="1">
    <citation type="journal article" date="2007" name="Photosyn. Res.">
        <title>Complete nucleotide sequence of the freshwater unicellular cyanobacterium Synechococcus elongatus PCC 6301 chromosome: gene content and organization.</title>
        <authorList>
            <person name="Sugita C."/>
            <person name="Ogata K."/>
            <person name="Shikata M."/>
            <person name="Jikuya H."/>
            <person name="Takano J."/>
            <person name="Furumichi M."/>
            <person name="Kanehisa M."/>
            <person name="Omata T."/>
            <person name="Sugiura M."/>
            <person name="Sugita M."/>
        </authorList>
    </citation>
    <scope>NUCLEOTIDE SEQUENCE [LARGE SCALE GENOMIC DNA]</scope>
    <source>
        <strain evidence="8">ATCC 27144 / PCC 6301 / SAUG 1402/1</strain>
    </source>
</reference>
<comment type="function">
    <text evidence="3">Catalyzes two sequential steps in the biosynthesis of coenzyme A. In the first step cysteine is conjugated to 4'-phosphopantothenate to form 4-phosphopantothenoylcysteine. In the second step the latter compound is decarboxylated to form 4'-phosphopantotheine.</text>
</comment>
<dbReference type="PANTHER" id="PTHR14359">
    <property type="entry name" value="HOMO-OLIGOMERIC FLAVIN CONTAINING CYS DECARBOXYLASE FAMILY"/>
    <property type="match status" value="1"/>
</dbReference>
<feature type="binding site" evidence="3">
    <location>
        <position position="290"/>
    </location>
    <ligand>
        <name>CTP</name>
        <dbReference type="ChEBI" id="CHEBI:37563"/>
    </ligand>
</feature>
<dbReference type="eggNOG" id="COG0452">
    <property type="taxonomic scope" value="Bacteria"/>
</dbReference>
<keyword evidence="2 3" id="KW-0456">Lyase</keyword>
<dbReference type="NCBIfam" id="TIGR00521">
    <property type="entry name" value="coaBC_dfp"/>
    <property type="match status" value="1"/>
</dbReference>
<dbReference type="GO" id="GO:0015941">
    <property type="term" value="P:pantothenate catabolic process"/>
    <property type="evidence" value="ECO:0007669"/>
    <property type="project" value="InterPro"/>
</dbReference>
<dbReference type="Gene3D" id="3.40.50.10300">
    <property type="entry name" value="CoaB-like"/>
    <property type="match status" value="1"/>
</dbReference>
<evidence type="ECO:0000259" key="5">
    <source>
        <dbReference type="Pfam" id="PF02441"/>
    </source>
</evidence>
<comment type="catalytic activity">
    <reaction evidence="3 4">
        <text>(R)-4'-phosphopantothenate + L-cysteine + CTP = N-[(R)-4-phosphopantothenoyl]-L-cysteine + CMP + diphosphate + H(+)</text>
        <dbReference type="Rhea" id="RHEA:19397"/>
        <dbReference type="ChEBI" id="CHEBI:10986"/>
        <dbReference type="ChEBI" id="CHEBI:15378"/>
        <dbReference type="ChEBI" id="CHEBI:33019"/>
        <dbReference type="ChEBI" id="CHEBI:35235"/>
        <dbReference type="ChEBI" id="CHEBI:37563"/>
        <dbReference type="ChEBI" id="CHEBI:59458"/>
        <dbReference type="ChEBI" id="CHEBI:60377"/>
        <dbReference type="EC" id="6.3.2.5"/>
    </reaction>
</comment>
<keyword evidence="3" id="KW-0511">Multifunctional enzyme</keyword>
<evidence type="ECO:0000313" key="8">
    <source>
        <dbReference type="Proteomes" id="UP000001175"/>
    </source>
</evidence>
<feature type="active site" description="Proton donor" evidence="3">
    <location>
        <position position="164"/>
    </location>
</feature>
<dbReference type="EC" id="4.1.1.36" evidence="3"/>
<keyword evidence="3" id="KW-0460">Magnesium</keyword>
<sequence length="408" mass="43580">MTAIASFAGRRILIGVCGGIAVYKLCEVVSQLVQAGAEVRVILTAGAERFIAPFSFSTLCRHPAYTDADFWSARHGRPLHIELGEWAEVMLIAPLTANTLAKLRYGQADNLLTNTVLATTAPLLLAPAMNTDMWLQPIVQENWQVLRSRPQTLGLEPGSGRLACDRVGSGRLPEPIAILAGLESLLWTQGQADLQGLKILVNAGGTREFLDPVRFIGNPSSGRMGVMLAIAAQHRGAQVQLIHAPLTNIEPGLLTSLDRQAVVSTEELAEAMIAATPIADWVLLAAAVGDVRPELRSHQKLSKAELPASLPLQLLPDIAAQLSQQRYPNQKLIGFAAQTGEILEPAIAKLQRKGLDAIIANAIDQPGQGFGSATNAAIALRPDGSSQPLGFRSKLSLAHAILDFVKNL</sequence>
<comment type="function">
    <text evidence="4">Catalyzes two steps in the biosynthesis of coenzyme A. In the first step cysteine is conjugated to 4'-phosphopantothenate to form 4-phosphopantothenoylcysteine, in the latter compound is decarboxylated to form 4'-phosphopantotheine.</text>
</comment>
<dbReference type="PANTHER" id="PTHR14359:SF6">
    <property type="entry name" value="PHOSPHOPANTOTHENOYLCYSTEINE DECARBOXYLASE"/>
    <property type="match status" value="1"/>
</dbReference>
<dbReference type="GO" id="GO:0004633">
    <property type="term" value="F:phosphopantothenoylcysteine decarboxylase activity"/>
    <property type="evidence" value="ECO:0007669"/>
    <property type="project" value="UniProtKB-UniRule"/>
</dbReference>
<dbReference type="Proteomes" id="UP000001175">
    <property type="component" value="Chromosome"/>
</dbReference>
<comment type="pathway">
    <text evidence="3 4">Cofactor biosynthesis; coenzyme A biosynthesis; CoA from (R)-pantothenate: step 3/5.</text>
</comment>
<comment type="similarity">
    <text evidence="3 4">In the N-terminal section; belongs to the HFCD (homo-oligomeric flavin containing Cys decarboxylase) superfamily.</text>
</comment>
<dbReference type="SUPFAM" id="SSF52507">
    <property type="entry name" value="Homo-oligomeric flavin-containing Cys decarboxylases, HFCD"/>
    <property type="match status" value="1"/>
</dbReference>
<feature type="domain" description="DNA/pantothenate metabolism flavoprotein C-terminal" evidence="6">
    <location>
        <begin position="194"/>
        <end position="407"/>
    </location>
</feature>
<keyword evidence="3 4" id="KW-0436">Ligase</keyword>
<evidence type="ECO:0000256" key="2">
    <source>
        <dbReference type="ARBA" id="ARBA00023239"/>
    </source>
</evidence>
<dbReference type="GO" id="GO:0071513">
    <property type="term" value="C:phosphopantothenoylcysteine decarboxylase complex"/>
    <property type="evidence" value="ECO:0007669"/>
    <property type="project" value="TreeGrafter"/>
</dbReference>
<dbReference type="GO" id="GO:0004632">
    <property type="term" value="F:phosphopantothenate--cysteine ligase activity"/>
    <property type="evidence" value="ECO:0007669"/>
    <property type="project" value="UniProtKB-UniRule"/>
</dbReference>
<feature type="binding site" evidence="3">
    <location>
        <position position="335"/>
    </location>
    <ligand>
        <name>CTP</name>
        <dbReference type="ChEBI" id="CHEBI:37563"/>
    </ligand>
</feature>
<evidence type="ECO:0000259" key="6">
    <source>
        <dbReference type="Pfam" id="PF04127"/>
    </source>
</evidence>
<comment type="cofactor">
    <cofactor evidence="3">
        <name>FMN</name>
        <dbReference type="ChEBI" id="CHEBI:58210"/>
    </cofactor>
    <text evidence="3">Binds 1 FMN per subunit.</text>
</comment>
<organism evidence="7 8">
    <name type="scientific">Synechococcus sp. (strain ATCC 27144 / PCC 6301 / SAUG 1402/1)</name>
    <name type="common">Anacystis nidulans</name>
    <dbReference type="NCBI Taxonomy" id="269084"/>
    <lineage>
        <taxon>Bacteria</taxon>
        <taxon>Bacillati</taxon>
        <taxon>Cyanobacteriota</taxon>
        <taxon>Cyanophyceae</taxon>
        <taxon>Synechococcales</taxon>
        <taxon>Synechococcaceae</taxon>
        <taxon>Synechococcus</taxon>
    </lineage>
</organism>
<dbReference type="Gene3D" id="3.40.50.1950">
    <property type="entry name" value="Flavin prenyltransferase-like"/>
    <property type="match status" value="1"/>
</dbReference>
<comment type="cofactor">
    <cofactor evidence="3">
        <name>Mg(2+)</name>
        <dbReference type="ChEBI" id="CHEBI:18420"/>
    </cofactor>
</comment>
<dbReference type="UniPathway" id="UPA00241">
    <property type="reaction ID" value="UER00353"/>
</dbReference>
<name>A0A0H3K329_SYNP6</name>
<dbReference type="InterPro" id="IPR005252">
    <property type="entry name" value="CoaBC"/>
</dbReference>
<comment type="caution">
    <text evidence="3">Lacks conserved residue(s) required for the propagation of feature annotation.</text>
</comment>
<keyword evidence="3 4" id="KW-0288">FMN</keyword>
<dbReference type="InterPro" id="IPR007085">
    <property type="entry name" value="DNA/pantothenate-metab_flavo_C"/>
</dbReference>
<dbReference type="EC" id="6.3.2.5" evidence="3"/>